<dbReference type="GO" id="GO:0071949">
    <property type="term" value="F:FAD binding"/>
    <property type="evidence" value="ECO:0007669"/>
    <property type="project" value="InterPro"/>
</dbReference>
<comment type="caution">
    <text evidence="8">The sequence shown here is derived from an EMBL/GenBank/DDBJ whole genome shotgun (WGS) entry which is preliminary data.</text>
</comment>
<organism evidence="8 9">
    <name type="scientific">Marine Group III euryarchaeote CG-Epi3</name>
    <dbReference type="NCBI Taxonomy" id="1888997"/>
    <lineage>
        <taxon>Archaea</taxon>
        <taxon>Methanobacteriati</taxon>
        <taxon>Thermoplasmatota</taxon>
        <taxon>Thermoplasmata</taxon>
        <taxon>Candidatus Thermoprofundales</taxon>
    </lineage>
</organism>
<evidence type="ECO:0000259" key="7">
    <source>
        <dbReference type="PROSITE" id="PS51387"/>
    </source>
</evidence>
<dbReference type="Proteomes" id="UP000183138">
    <property type="component" value="Unassembled WGS sequence"/>
</dbReference>
<dbReference type="Pfam" id="PF01565">
    <property type="entry name" value="FAD_binding_4"/>
    <property type="match status" value="1"/>
</dbReference>
<accession>A0A1J5TRV6</accession>
<dbReference type="GO" id="GO:0016020">
    <property type="term" value="C:membrane"/>
    <property type="evidence" value="ECO:0007669"/>
    <property type="project" value="UniProtKB-SubCell"/>
</dbReference>
<dbReference type="InterPro" id="IPR016166">
    <property type="entry name" value="FAD-bd_PCMH"/>
</dbReference>
<evidence type="ECO:0000256" key="5">
    <source>
        <dbReference type="ARBA" id="ARBA00023002"/>
    </source>
</evidence>
<dbReference type="InterPro" id="IPR040165">
    <property type="entry name" value="Diminuto-like"/>
</dbReference>
<evidence type="ECO:0000256" key="3">
    <source>
        <dbReference type="ARBA" id="ARBA00022692"/>
    </source>
</evidence>
<evidence type="ECO:0000256" key="1">
    <source>
        <dbReference type="ARBA" id="ARBA00004167"/>
    </source>
</evidence>
<sequence>MVYNNYNNKVDEICNIIKENKKLITTGRKGHNHRDLQFKVNQKKIDTSQFDSILAIKNDYIDCESSVSVGQINRKTIPKKKMVPSLPEGDNFTVGGCLGGLALGSNSYIHGFFNNNVIDFDIVLGNGDIVRNVSKSNHSDLYYGIGGTYGTMGIITRVKMKLIDCETYVKINYLHYKSFNEFYSNFSSKIKEQNDDFIEAFVNSKDDFTIVCANFVKEVRKEDILVIKDKSILKQRHMCIYAQIANKKDSNYLRLVDYLERYSYSAFWGHYLYTPYKLRDYLYAGLVYSLIPRKMIQGDGLNIGKYFLAANQIVGDYARDEHVLTTDIGVPLSNLEKALELVDDMTKTYPLWICPSKDNYHPEKIFCTRKKDLCDDDMIIDVGIYGIKNTNINSKIINQTFEKFSFANGVFKGFFSTCYFDYKEFWNHFDKVRYDRLREKYYANKRFMDIYEKITYRNKVANIAKKTLRSKLFTFFGKGYLKQINKNKKKLIK</sequence>
<keyword evidence="3" id="KW-0812">Transmembrane</keyword>
<evidence type="ECO:0000256" key="2">
    <source>
        <dbReference type="ARBA" id="ARBA00012405"/>
    </source>
</evidence>
<feature type="domain" description="FAD-binding PCMH-type" evidence="7">
    <location>
        <begin position="1"/>
        <end position="165"/>
    </location>
</feature>
<evidence type="ECO:0000256" key="6">
    <source>
        <dbReference type="ARBA" id="ARBA00023136"/>
    </source>
</evidence>
<keyword evidence="6" id="KW-0472">Membrane</keyword>
<name>A0A1J5TRV6_9ARCH</name>
<dbReference type="PROSITE" id="PS51387">
    <property type="entry name" value="FAD_PCMH"/>
    <property type="match status" value="1"/>
</dbReference>
<reference evidence="8 9" key="1">
    <citation type="submission" date="2016-08" db="EMBL/GenBank/DDBJ databases">
        <title>New Insights into Marine Group III Euryarchaeota, from dark to light.</title>
        <authorList>
            <person name="Haro-Moreno J.M."/>
            <person name="Rodriguez-Valera F."/>
            <person name="Lopez-Garcia P."/>
            <person name="Moreira D."/>
            <person name="Martin-Cuadrado A.B."/>
        </authorList>
    </citation>
    <scope>NUCLEOTIDE SEQUENCE [LARGE SCALE GENOMIC DNA]</scope>
    <source>
        <strain evidence="8">CG-Epi3</strain>
    </source>
</reference>
<dbReference type="SUPFAM" id="SSF56176">
    <property type="entry name" value="FAD-binding/transporter-associated domain-like"/>
    <property type="match status" value="1"/>
</dbReference>
<dbReference type="PANTHER" id="PTHR10801:SF0">
    <property type="entry name" value="DELTA(24)-STEROL REDUCTASE"/>
    <property type="match status" value="1"/>
</dbReference>
<dbReference type="InterPro" id="IPR006094">
    <property type="entry name" value="Oxid_FAD_bind_N"/>
</dbReference>
<gene>
    <name evidence="8" type="ORF">BEU00_00250</name>
</gene>
<protein>
    <recommendedName>
        <fullName evidence="2">Delta(24)-sterol reductase</fullName>
        <ecNumber evidence="2">1.3.1.72</ecNumber>
    </recommendedName>
</protein>
<dbReference type="InterPro" id="IPR036318">
    <property type="entry name" value="FAD-bd_PCMH-like_sf"/>
</dbReference>
<dbReference type="InterPro" id="IPR016169">
    <property type="entry name" value="FAD-bd_PCMH_sub2"/>
</dbReference>
<comment type="subcellular location">
    <subcellularLocation>
        <location evidence="1">Membrane</location>
        <topology evidence="1">Single-pass membrane protein</topology>
    </subcellularLocation>
</comment>
<dbReference type="GO" id="GO:0008202">
    <property type="term" value="P:steroid metabolic process"/>
    <property type="evidence" value="ECO:0007669"/>
    <property type="project" value="TreeGrafter"/>
</dbReference>
<evidence type="ECO:0000313" key="9">
    <source>
        <dbReference type="Proteomes" id="UP000183138"/>
    </source>
</evidence>
<dbReference type="PANTHER" id="PTHR10801">
    <property type="entry name" value="24-DEHYDROCHOLESTEROL REDUCTASE"/>
    <property type="match status" value="1"/>
</dbReference>
<evidence type="ECO:0000256" key="4">
    <source>
        <dbReference type="ARBA" id="ARBA00022989"/>
    </source>
</evidence>
<dbReference type="GO" id="GO:0050614">
    <property type="term" value="F:Delta24-sterol reductase activity"/>
    <property type="evidence" value="ECO:0007669"/>
    <property type="project" value="UniProtKB-EC"/>
</dbReference>
<dbReference type="Gene3D" id="3.30.465.10">
    <property type="match status" value="1"/>
</dbReference>
<dbReference type="EC" id="1.3.1.72" evidence="2"/>
<keyword evidence="4" id="KW-1133">Transmembrane helix</keyword>
<dbReference type="AlphaFoldDB" id="A0A1J5TRV6"/>
<proteinExistence type="predicted"/>
<dbReference type="GO" id="GO:0005737">
    <property type="term" value="C:cytoplasm"/>
    <property type="evidence" value="ECO:0007669"/>
    <property type="project" value="TreeGrafter"/>
</dbReference>
<keyword evidence="5" id="KW-0560">Oxidoreductase</keyword>
<dbReference type="EMBL" id="MIYY01000001">
    <property type="protein sequence ID" value="OIR23658.1"/>
    <property type="molecule type" value="Genomic_DNA"/>
</dbReference>
<evidence type="ECO:0000313" key="8">
    <source>
        <dbReference type="EMBL" id="OIR23658.1"/>
    </source>
</evidence>